<feature type="transmembrane region" description="Helical" evidence="7">
    <location>
        <begin position="310"/>
        <end position="332"/>
    </location>
</feature>
<evidence type="ECO:0000256" key="3">
    <source>
        <dbReference type="ARBA" id="ARBA00022748"/>
    </source>
</evidence>
<dbReference type="EC" id="1.8.1.8" evidence="10"/>
<proteinExistence type="predicted"/>
<evidence type="ECO:0000256" key="5">
    <source>
        <dbReference type="ARBA" id="ARBA00023136"/>
    </source>
</evidence>
<dbReference type="GO" id="GO:0045454">
    <property type="term" value="P:cell redox homeostasis"/>
    <property type="evidence" value="ECO:0007669"/>
    <property type="project" value="TreeGrafter"/>
</dbReference>
<accession>A0A2Z4AAR2</accession>
<dbReference type="Pfam" id="PF11412">
    <property type="entry name" value="DsbD_N"/>
    <property type="match status" value="1"/>
</dbReference>
<evidence type="ECO:0000313" key="10">
    <source>
        <dbReference type="EMBL" id="AWT58873.1"/>
    </source>
</evidence>
<protein>
    <submittedName>
        <fullName evidence="10">Thiol:disulfide interchange protein DsbD</fullName>
        <ecNumber evidence="10">1.8.1.8</ecNumber>
    </submittedName>
</protein>
<name>A0A2Z4AAR2_9BACT</name>
<dbReference type="Gene3D" id="3.40.30.10">
    <property type="entry name" value="Glutaredoxin"/>
    <property type="match status" value="1"/>
</dbReference>
<evidence type="ECO:0000259" key="9">
    <source>
        <dbReference type="Pfam" id="PF11412"/>
    </source>
</evidence>
<evidence type="ECO:0000256" key="2">
    <source>
        <dbReference type="ARBA" id="ARBA00022692"/>
    </source>
</evidence>
<evidence type="ECO:0000256" key="4">
    <source>
        <dbReference type="ARBA" id="ARBA00022989"/>
    </source>
</evidence>
<dbReference type="InterPro" id="IPR036249">
    <property type="entry name" value="Thioredoxin-like_sf"/>
</dbReference>
<keyword evidence="4 7" id="KW-1133">Transmembrane helix</keyword>
<keyword evidence="2 7" id="KW-0812">Transmembrane</keyword>
<reference evidence="10 11" key="1">
    <citation type="submission" date="2018-06" db="EMBL/GenBank/DDBJ databases">
        <title>Draft Genome Sequence of a Novel Marine Bacterium Related to the Verrucomicrobia.</title>
        <authorList>
            <person name="Vosseberg J."/>
            <person name="Martijn J."/>
            <person name="Ettema T.J.G."/>
        </authorList>
    </citation>
    <scope>NUCLEOTIDE SEQUENCE [LARGE SCALE GENOMIC DNA]</scope>
    <source>
        <strain evidence="10">TARA_B100001123</strain>
    </source>
</reference>
<evidence type="ECO:0000313" key="11">
    <source>
        <dbReference type="Proteomes" id="UP000247465"/>
    </source>
</evidence>
<dbReference type="PANTHER" id="PTHR32234:SF3">
    <property type="entry name" value="SUPPRESSION OF COPPER SENSITIVITY PROTEIN"/>
    <property type="match status" value="1"/>
</dbReference>
<dbReference type="InterPro" id="IPR035671">
    <property type="entry name" value="DsbD_gamma"/>
</dbReference>
<dbReference type="GO" id="GO:0047134">
    <property type="term" value="F:protein-disulfide reductase [NAD(P)H] activity"/>
    <property type="evidence" value="ECO:0007669"/>
    <property type="project" value="UniProtKB-EC"/>
</dbReference>
<keyword evidence="6" id="KW-0676">Redox-active center</keyword>
<dbReference type="SUPFAM" id="SSF52833">
    <property type="entry name" value="Thioredoxin-like"/>
    <property type="match status" value="1"/>
</dbReference>
<organism evidence="10 11">
    <name type="scientific">Candidatus Moanibacter tarae</name>
    <dbReference type="NCBI Taxonomy" id="2200854"/>
    <lineage>
        <taxon>Bacteria</taxon>
        <taxon>Pseudomonadati</taxon>
        <taxon>Verrucomicrobiota</taxon>
        <taxon>Opitutia</taxon>
        <taxon>Puniceicoccales</taxon>
        <taxon>Puniceicoccales incertae sedis</taxon>
        <taxon>Candidatus Moanibacter</taxon>
    </lineage>
</organism>
<dbReference type="GO" id="GO:0017004">
    <property type="term" value="P:cytochrome complex assembly"/>
    <property type="evidence" value="ECO:0007669"/>
    <property type="project" value="UniProtKB-KW"/>
</dbReference>
<dbReference type="AlphaFoldDB" id="A0A2Z4AAR2"/>
<comment type="subcellular location">
    <subcellularLocation>
        <location evidence="1">Membrane</location>
        <topology evidence="1">Multi-pass membrane protein</topology>
    </subcellularLocation>
</comment>
<feature type="domain" description="Cytochrome C biogenesis protein transmembrane" evidence="8">
    <location>
        <begin position="309"/>
        <end position="519"/>
    </location>
</feature>
<feature type="transmembrane region" description="Helical" evidence="7">
    <location>
        <begin position="507"/>
        <end position="523"/>
    </location>
</feature>
<feature type="transmembrane region" description="Helical" evidence="7">
    <location>
        <begin position="431"/>
        <end position="452"/>
    </location>
</feature>
<dbReference type="InterPro" id="IPR017937">
    <property type="entry name" value="Thioredoxin_CS"/>
</dbReference>
<dbReference type="GO" id="GO:0016020">
    <property type="term" value="C:membrane"/>
    <property type="evidence" value="ECO:0007669"/>
    <property type="project" value="UniProtKB-SubCell"/>
</dbReference>
<evidence type="ECO:0000256" key="6">
    <source>
        <dbReference type="ARBA" id="ARBA00023284"/>
    </source>
</evidence>
<feature type="transmembrane region" description="Helical" evidence="7">
    <location>
        <begin position="353"/>
        <end position="375"/>
    </location>
</feature>
<keyword evidence="3" id="KW-0201">Cytochrome c-type biogenesis</keyword>
<feature type="domain" description="Thiol:disulfide interchange protein DsbD N-terminal" evidence="9">
    <location>
        <begin position="43"/>
        <end position="151"/>
    </location>
</feature>
<evidence type="ECO:0000259" key="8">
    <source>
        <dbReference type="Pfam" id="PF02683"/>
    </source>
</evidence>
<dbReference type="PROSITE" id="PS00194">
    <property type="entry name" value="THIOREDOXIN_1"/>
    <property type="match status" value="1"/>
</dbReference>
<dbReference type="Pfam" id="PF13899">
    <property type="entry name" value="Thioredoxin_7"/>
    <property type="match status" value="1"/>
</dbReference>
<feature type="transmembrane region" description="Helical" evidence="7">
    <location>
        <begin position="395"/>
        <end position="419"/>
    </location>
</feature>
<feature type="transmembrane region" description="Helical" evidence="7">
    <location>
        <begin position="464"/>
        <end position="487"/>
    </location>
</feature>
<dbReference type="EMBL" id="CP029803">
    <property type="protein sequence ID" value="AWT58873.1"/>
    <property type="molecule type" value="Genomic_DNA"/>
</dbReference>
<dbReference type="InterPro" id="IPR028250">
    <property type="entry name" value="DsbDN"/>
</dbReference>
<feature type="transmembrane region" description="Helical" evidence="7">
    <location>
        <begin position="535"/>
        <end position="552"/>
    </location>
</feature>
<evidence type="ECO:0000256" key="1">
    <source>
        <dbReference type="ARBA" id="ARBA00004141"/>
    </source>
</evidence>
<dbReference type="KEGG" id="mtar:DF168_00045"/>
<dbReference type="Proteomes" id="UP000247465">
    <property type="component" value="Chromosome"/>
</dbReference>
<dbReference type="Pfam" id="PF02683">
    <property type="entry name" value="DsbD_TM"/>
    <property type="match status" value="1"/>
</dbReference>
<evidence type="ECO:0000256" key="7">
    <source>
        <dbReference type="SAM" id="Phobius"/>
    </source>
</evidence>
<dbReference type="PANTHER" id="PTHR32234">
    <property type="entry name" value="THIOL:DISULFIDE INTERCHANGE PROTEIN DSBD"/>
    <property type="match status" value="1"/>
</dbReference>
<keyword evidence="10" id="KW-0560">Oxidoreductase</keyword>
<gene>
    <name evidence="10" type="primary">dsbD</name>
    <name evidence="10" type="ORF">DF168_00045</name>
</gene>
<dbReference type="InterPro" id="IPR003834">
    <property type="entry name" value="Cyt_c_assmbl_TM_dom"/>
</dbReference>
<sequence length="701" mass="77386">MRIFRTIFSLFVYLLAVTNLEAIQVRDKHVTAELISEVTAIQPGIPFTVALLFKIDPQWHTYWVNPGVAGLPTAIEWVLPQGFEAGPIQWPVPKIFNLNELINYGYEDEVYHLVEITPPLDLKRGNSVRIAAKTTFLMCSDICIQGSADLQLDLLISDSTARANEEWRTALTKARTALPKDPDPWQFFSFGSEDTIELLIHTQGKVNDAIEHLYFFSMDGQVDPSEPQSFSIKKDKVLLKVTRAKYTEPLETLRGVLFSKDGLFSQGVSKAIFVETPLQQGIAPPAGLKTSAGAIPTHTGFNSPTFTATLGLAFLGGLVLNLMPCVFPVLGLKILSFVKQTGKDRGTVVQHGIVYTLGILVSFWLLSLLLILLRAGGKELGWGFQLQSPSFVFCIATFLFVFALNLSGLFEVAPSLIFLGNRLRSRDGLSGSFLSGALATLVATPCAAPFLASALGAALTLKPLLSLSVFTLIGLGLAMPFLLLSIFPKSVSLLPRPGRWMETVKQFLAFPLYGVVGYLIWVLNGQLRESEMLEAIFSFVLIALACWIFGRWVTPIVRPITKKIGAVTTASILVVGLYSGFPDSSPEAITWLEWTPERLNLLRSEGRPVFVDFTARWCATCLTNKRLVFSSKKVQQVFQEKEIAALKADWTNQDPEITAALADFGRAAVPFNVLYVPGLDEPWIFPEILTPRIVLKKIRTL</sequence>
<keyword evidence="5 7" id="KW-0472">Membrane</keyword>
<dbReference type="CDD" id="cd02953">
    <property type="entry name" value="DsbDgamma"/>
    <property type="match status" value="1"/>
</dbReference>